<name>A0A0H1RAR6_9HYPH</name>
<evidence type="ECO:0000256" key="1">
    <source>
        <dbReference type="ARBA" id="ARBA00022692"/>
    </source>
</evidence>
<dbReference type="AlphaFoldDB" id="A0A0H1RAR6"/>
<dbReference type="EMBL" id="LCYG01000043">
    <property type="protein sequence ID" value="KLK91941.1"/>
    <property type="molecule type" value="Genomic_DNA"/>
</dbReference>
<dbReference type="InterPro" id="IPR011701">
    <property type="entry name" value="MFS"/>
</dbReference>
<feature type="transmembrane region" description="Helical" evidence="4">
    <location>
        <begin position="326"/>
        <end position="345"/>
    </location>
</feature>
<dbReference type="PANTHER" id="PTHR23523">
    <property type="match status" value="1"/>
</dbReference>
<feature type="transmembrane region" description="Helical" evidence="4">
    <location>
        <begin position="271"/>
        <end position="290"/>
    </location>
</feature>
<feature type="domain" description="Major facilitator superfamily (MFS) profile" evidence="5">
    <location>
        <begin position="1"/>
        <end position="381"/>
    </location>
</feature>
<accession>A0A0H1RAR6</accession>
<evidence type="ECO:0000313" key="7">
    <source>
        <dbReference type="Proteomes" id="UP000035489"/>
    </source>
</evidence>
<feature type="transmembrane region" description="Helical" evidence="4">
    <location>
        <begin position="239"/>
        <end position="259"/>
    </location>
</feature>
<keyword evidence="3 4" id="KW-0472">Membrane</keyword>
<keyword evidence="7" id="KW-1185">Reference proteome</keyword>
<keyword evidence="2 4" id="KW-1133">Transmembrane helix</keyword>
<feature type="transmembrane region" description="Helical" evidence="4">
    <location>
        <begin position="120"/>
        <end position="143"/>
    </location>
</feature>
<protein>
    <submittedName>
        <fullName evidence="6">MFS transporter</fullName>
    </submittedName>
</protein>
<feature type="transmembrane region" description="Helical" evidence="4">
    <location>
        <begin position="90"/>
        <end position="108"/>
    </location>
</feature>
<sequence length="406" mass="42472">MLAIFLLSLNLRPVVAAIGSLAAPILGTTPIGSLGLGLLTTIPVFLIGLGAIYVRQIRAVLGERRDVAVGGLIIAASCLLRYWFDGAAGLILTASGAGIGIAIIRALTPSFAKRNYRAGIGRVIGVYSTGIVVGGAVAAGVAAHLASRLGWQGTLAAWSLPALSATVVWLLASRDARSEGGIDMVASVSASHSPHLWSNLRCWSLMIFFGVGTGAFMLAMAWIPPFYLGLQQPAERAGLLLSILTVVEAATALGVAAFVHHLPDRRGPLTFSLITVATGFAVLTMSPIALAIPAMVMLGVGIGILFPLSIIVAIDHIDDPTIAGNFTAIVQGGGYILASFVPLIAGGFRDVFSDLTHVWTLMAIGSIVMIAVAARFSPDSYVRFRNALHLRPAPRAARRELERMRA</sequence>
<dbReference type="PANTHER" id="PTHR23523:SF1">
    <property type="entry name" value="CYANATE TRANSPORT PROTEIN CYNX"/>
    <property type="match status" value="1"/>
</dbReference>
<dbReference type="PATRIC" id="fig|1225564.3.peg.4651"/>
<evidence type="ECO:0000256" key="2">
    <source>
        <dbReference type="ARBA" id="ARBA00022989"/>
    </source>
</evidence>
<feature type="transmembrane region" description="Helical" evidence="4">
    <location>
        <begin position="155"/>
        <end position="172"/>
    </location>
</feature>
<feature type="transmembrane region" description="Helical" evidence="4">
    <location>
        <begin position="296"/>
        <end position="314"/>
    </location>
</feature>
<dbReference type="InterPro" id="IPR036259">
    <property type="entry name" value="MFS_trans_sf"/>
</dbReference>
<dbReference type="PROSITE" id="PS50850">
    <property type="entry name" value="MFS"/>
    <property type="match status" value="1"/>
</dbReference>
<keyword evidence="1 4" id="KW-0812">Transmembrane</keyword>
<evidence type="ECO:0000313" key="6">
    <source>
        <dbReference type="EMBL" id="KLK91941.1"/>
    </source>
</evidence>
<feature type="transmembrane region" description="Helical" evidence="4">
    <location>
        <begin position="32"/>
        <end position="54"/>
    </location>
</feature>
<organism evidence="6 7">
    <name type="scientific">Microvirga vignae</name>
    <dbReference type="NCBI Taxonomy" id="1225564"/>
    <lineage>
        <taxon>Bacteria</taxon>
        <taxon>Pseudomonadati</taxon>
        <taxon>Pseudomonadota</taxon>
        <taxon>Alphaproteobacteria</taxon>
        <taxon>Hyphomicrobiales</taxon>
        <taxon>Methylobacteriaceae</taxon>
        <taxon>Microvirga</taxon>
    </lineage>
</organism>
<dbReference type="Pfam" id="PF07690">
    <property type="entry name" value="MFS_1"/>
    <property type="match status" value="1"/>
</dbReference>
<evidence type="ECO:0000259" key="5">
    <source>
        <dbReference type="PROSITE" id="PS50850"/>
    </source>
</evidence>
<dbReference type="Proteomes" id="UP000035489">
    <property type="component" value="Unassembled WGS sequence"/>
</dbReference>
<evidence type="ECO:0000256" key="3">
    <source>
        <dbReference type="ARBA" id="ARBA00023136"/>
    </source>
</evidence>
<dbReference type="InterPro" id="IPR052524">
    <property type="entry name" value="MFS_Cyanate_Porter"/>
</dbReference>
<proteinExistence type="predicted"/>
<dbReference type="InterPro" id="IPR020846">
    <property type="entry name" value="MFS_dom"/>
</dbReference>
<feature type="transmembrane region" description="Helical" evidence="4">
    <location>
        <begin position="357"/>
        <end position="376"/>
    </location>
</feature>
<feature type="transmembrane region" description="Helical" evidence="4">
    <location>
        <begin position="205"/>
        <end position="227"/>
    </location>
</feature>
<reference evidence="6 7" key="1">
    <citation type="submission" date="2015-05" db="EMBL/GenBank/DDBJ databases">
        <title>Draft genome sequence of Microvirga vignae strain BR3299, a novel nitrogen fixing bacteria isolated from Brazil semi-aired region.</title>
        <authorList>
            <person name="Zilli J.E."/>
            <person name="Passos S.R."/>
            <person name="Leite J."/>
            <person name="Baldani J.I."/>
            <person name="Xavier G.R."/>
            <person name="Rumjaneck N.G."/>
            <person name="Simoes-Araujo J.L."/>
        </authorList>
    </citation>
    <scope>NUCLEOTIDE SEQUENCE [LARGE SCALE GENOMIC DNA]</scope>
    <source>
        <strain evidence="6 7">BR3299</strain>
    </source>
</reference>
<feature type="transmembrane region" description="Helical" evidence="4">
    <location>
        <begin position="66"/>
        <end position="84"/>
    </location>
</feature>
<evidence type="ECO:0000256" key="4">
    <source>
        <dbReference type="SAM" id="Phobius"/>
    </source>
</evidence>
<dbReference type="Gene3D" id="1.20.1250.20">
    <property type="entry name" value="MFS general substrate transporter like domains"/>
    <property type="match status" value="1"/>
</dbReference>
<gene>
    <name evidence="6" type="ORF">AA309_17680</name>
</gene>
<dbReference type="GO" id="GO:0022857">
    <property type="term" value="F:transmembrane transporter activity"/>
    <property type="evidence" value="ECO:0007669"/>
    <property type="project" value="InterPro"/>
</dbReference>
<dbReference type="STRING" id="1225564.AA309_17680"/>
<dbReference type="SUPFAM" id="SSF103473">
    <property type="entry name" value="MFS general substrate transporter"/>
    <property type="match status" value="1"/>
</dbReference>
<comment type="caution">
    <text evidence="6">The sequence shown here is derived from an EMBL/GenBank/DDBJ whole genome shotgun (WGS) entry which is preliminary data.</text>
</comment>